<dbReference type="VEuPathDB" id="FungiDB:AeMF1_015105"/>
<dbReference type="CDD" id="cd02517">
    <property type="entry name" value="CMP-KDO-Synthetase"/>
    <property type="match status" value="1"/>
</dbReference>
<dbReference type="PANTHER" id="PTHR42866">
    <property type="entry name" value="3-DEOXY-MANNO-OCTULOSONATE CYTIDYLYLTRANSFERASE"/>
    <property type="match status" value="1"/>
</dbReference>
<evidence type="ECO:0000313" key="4">
    <source>
        <dbReference type="Proteomes" id="UP000481153"/>
    </source>
</evidence>
<dbReference type="GO" id="GO:0005829">
    <property type="term" value="C:cytosol"/>
    <property type="evidence" value="ECO:0007669"/>
    <property type="project" value="TreeGrafter"/>
</dbReference>
<dbReference type="PANTHER" id="PTHR42866:SF2">
    <property type="entry name" value="3-DEOXY-MANNO-OCTULOSONATE CYTIDYLYLTRANSFERASE, MITOCHONDRIAL"/>
    <property type="match status" value="1"/>
</dbReference>
<dbReference type="Gene3D" id="3.90.550.10">
    <property type="entry name" value="Spore Coat Polysaccharide Biosynthesis Protein SpsA, Chain A"/>
    <property type="match status" value="1"/>
</dbReference>
<evidence type="ECO:0000256" key="2">
    <source>
        <dbReference type="ARBA" id="ARBA00022695"/>
    </source>
</evidence>
<name>A0A6G0WIC5_9STRA</name>
<reference evidence="3 4" key="1">
    <citation type="submission" date="2019-07" db="EMBL/GenBank/DDBJ databases">
        <title>Genomics analysis of Aphanomyces spp. identifies a new class of oomycete effector associated with host adaptation.</title>
        <authorList>
            <person name="Gaulin E."/>
        </authorList>
    </citation>
    <scope>NUCLEOTIDE SEQUENCE [LARGE SCALE GENOMIC DNA]</scope>
    <source>
        <strain evidence="3 4">ATCC 201684</strain>
    </source>
</reference>
<dbReference type="Pfam" id="PF02348">
    <property type="entry name" value="CTP_transf_3"/>
    <property type="match status" value="1"/>
</dbReference>
<evidence type="ECO:0008006" key="5">
    <source>
        <dbReference type="Google" id="ProtNLM"/>
    </source>
</evidence>
<dbReference type="NCBIfam" id="NF003950">
    <property type="entry name" value="PRK05450.1-3"/>
    <property type="match status" value="1"/>
</dbReference>
<protein>
    <recommendedName>
        <fullName evidence="5">3-deoxy-manno-octulosonate cytidylyltransferase</fullName>
    </recommendedName>
</protein>
<dbReference type="AlphaFoldDB" id="A0A6G0WIC5"/>
<dbReference type="InterPro" id="IPR003329">
    <property type="entry name" value="Cytidylyl_trans"/>
</dbReference>
<dbReference type="InterPro" id="IPR004528">
    <property type="entry name" value="KdsB"/>
</dbReference>
<accession>A0A6G0WIC5</accession>
<dbReference type="Proteomes" id="UP000481153">
    <property type="component" value="Unassembled WGS sequence"/>
</dbReference>
<dbReference type="InterPro" id="IPR029044">
    <property type="entry name" value="Nucleotide-diphossugar_trans"/>
</dbReference>
<dbReference type="NCBIfam" id="NF003952">
    <property type="entry name" value="PRK05450.1-5"/>
    <property type="match status" value="1"/>
</dbReference>
<dbReference type="OrthoDB" id="10262032at2759"/>
<keyword evidence="4" id="KW-1185">Reference proteome</keyword>
<evidence type="ECO:0000256" key="1">
    <source>
        <dbReference type="ARBA" id="ARBA00022679"/>
    </source>
</evidence>
<dbReference type="NCBIfam" id="TIGR00466">
    <property type="entry name" value="kdsB"/>
    <property type="match status" value="1"/>
</dbReference>
<gene>
    <name evidence="3" type="ORF">Ae201684_014957</name>
</gene>
<keyword evidence="2" id="KW-0548">Nucleotidyltransferase</keyword>
<comment type="caution">
    <text evidence="3">The sequence shown here is derived from an EMBL/GenBank/DDBJ whole genome shotgun (WGS) entry which is preliminary data.</text>
</comment>
<proteinExistence type="predicted"/>
<organism evidence="3 4">
    <name type="scientific">Aphanomyces euteiches</name>
    <dbReference type="NCBI Taxonomy" id="100861"/>
    <lineage>
        <taxon>Eukaryota</taxon>
        <taxon>Sar</taxon>
        <taxon>Stramenopiles</taxon>
        <taxon>Oomycota</taxon>
        <taxon>Saprolegniomycetes</taxon>
        <taxon>Saprolegniales</taxon>
        <taxon>Verrucalvaceae</taxon>
        <taxon>Aphanomyces</taxon>
    </lineage>
</organism>
<keyword evidence="1" id="KW-0808">Transferase</keyword>
<dbReference type="SUPFAM" id="SSF53448">
    <property type="entry name" value="Nucleotide-diphospho-sugar transferases"/>
    <property type="match status" value="1"/>
</dbReference>
<evidence type="ECO:0000313" key="3">
    <source>
        <dbReference type="EMBL" id="KAF0726967.1"/>
    </source>
</evidence>
<dbReference type="EMBL" id="VJMJ01000204">
    <property type="protein sequence ID" value="KAF0726967.1"/>
    <property type="molecule type" value="Genomic_DNA"/>
</dbReference>
<sequence>MAMRVIGIIPARLRSTRFPSKPLALLCGKPMIQHTYEAACNAKSLHQVLVATDSSEIAAIMPGNSLMTNEACENGTARVLDALHQLDSTFDIVVNIQGDEPLVNPAHIDLCVEALANDSSCVMSTLMAPILEEDEARSPHVVKCVADHQSNAMYFSRAMIPASKDNSFAPDRFHKHIGLYAFRRSFLVDVFPKLVPCHTSEDLEQLRVLEAGYKIKMVVVPFALPGVDLPSDVAKVEALLKE</sequence>
<dbReference type="GO" id="GO:0008690">
    <property type="term" value="F:3-deoxy-manno-octulosonate cytidylyltransferase activity"/>
    <property type="evidence" value="ECO:0007669"/>
    <property type="project" value="InterPro"/>
</dbReference>